<dbReference type="Gene3D" id="2.30.42.10">
    <property type="match status" value="1"/>
</dbReference>
<dbReference type="AlphaFoldDB" id="X0Y8W8"/>
<feature type="non-terminal residue" evidence="2">
    <location>
        <position position="85"/>
    </location>
</feature>
<dbReference type="InterPro" id="IPR001478">
    <property type="entry name" value="PDZ"/>
</dbReference>
<dbReference type="EMBL" id="BARS01050911">
    <property type="protein sequence ID" value="GAG52284.1"/>
    <property type="molecule type" value="Genomic_DNA"/>
</dbReference>
<dbReference type="PROSITE" id="PS50106">
    <property type="entry name" value="PDZ"/>
    <property type="match status" value="1"/>
</dbReference>
<evidence type="ECO:0000259" key="1">
    <source>
        <dbReference type="PROSITE" id="PS50106"/>
    </source>
</evidence>
<sequence>MRICRGLGVKASGGGGVRIFEVEPDKPAAKAGLQPGDRLGELSECASSLYHSFSPRKEERTIEWTVRRPKGDAAQKFRREGSAEG</sequence>
<dbReference type="SUPFAM" id="SSF50156">
    <property type="entry name" value="PDZ domain-like"/>
    <property type="match status" value="1"/>
</dbReference>
<feature type="domain" description="PDZ" evidence="1">
    <location>
        <begin position="1"/>
        <end position="43"/>
    </location>
</feature>
<dbReference type="InterPro" id="IPR036034">
    <property type="entry name" value="PDZ_sf"/>
</dbReference>
<comment type="caution">
    <text evidence="2">The sequence shown here is derived from an EMBL/GenBank/DDBJ whole genome shotgun (WGS) entry which is preliminary data.</text>
</comment>
<reference evidence="2" key="1">
    <citation type="journal article" date="2014" name="Front. Microbiol.">
        <title>High frequency of phylogenetically diverse reductive dehalogenase-homologous genes in deep subseafloor sedimentary metagenomes.</title>
        <authorList>
            <person name="Kawai M."/>
            <person name="Futagami T."/>
            <person name="Toyoda A."/>
            <person name="Takaki Y."/>
            <person name="Nishi S."/>
            <person name="Hori S."/>
            <person name="Arai W."/>
            <person name="Tsubouchi T."/>
            <person name="Morono Y."/>
            <person name="Uchiyama I."/>
            <person name="Ito T."/>
            <person name="Fujiyama A."/>
            <person name="Inagaki F."/>
            <person name="Takami H."/>
        </authorList>
    </citation>
    <scope>NUCLEOTIDE SEQUENCE</scope>
    <source>
        <strain evidence="2">Expedition CK06-06</strain>
    </source>
</reference>
<gene>
    <name evidence="2" type="ORF">S01H1_75920</name>
</gene>
<name>X0Y8W8_9ZZZZ</name>
<protein>
    <recommendedName>
        <fullName evidence="1">PDZ domain-containing protein</fullName>
    </recommendedName>
</protein>
<accession>X0Y8W8</accession>
<evidence type="ECO:0000313" key="2">
    <source>
        <dbReference type="EMBL" id="GAG52284.1"/>
    </source>
</evidence>
<proteinExistence type="predicted"/>
<organism evidence="2">
    <name type="scientific">marine sediment metagenome</name>
    <dbReference type="NCBI Taxonomy" id="412755"/>
    <lineage>
        <taxon>unclassified sequences</taxon>
        <taxon>metagenomes</taxon>
        <taxon>ecological metagenomes</taxon>
    </lineage>
</organism>